<dbReference type="PANTHER" id="PTHR43233:SF1">
    <property type="entry name" value="FAMILY N-ACETYLTRANSFERASE, PUTATIVE (AFU_ORTHOLOGUE AFUA_6G03350)-RELATED"/>
    <property type="match status" value="1"/>
</dbReference>
<evidence type="ECO:0000259" key="1">
    <source>
        <dbReference type="PROSITE" id="PS51186"/>
    </source>
</evidence>
<keyword evidence="2" id="KW-0808">Transferase</keyword>
<evidence type="ECO:0000313" key="2">
    <source>
        <dbReference type="EMBL" id="PZX47909.1"/>
    </source>
</evidence>
<dbReference type="AlphaFoldDB" id="A0A2W7R1C1"/>
<dbReference type="PANTHER" id="PTHR43233">
    <property type="entry name" value="FAMILY N-ACETYLTRANSFERASE, PUTATIVE (AFU_ORTHOLOGUE AFUA_6G03350)-RELATED"/>
    <property type="match status" value="1"/>
</dbReference>
<gene>
    <name evidence="2" type="ORF">LY56_00056</name>
</gene>
<dbReference type="InterPro" id="IPR000182">
    <property type="entry name" value="GNAT_dom"/>
</dbReference>
<dbReference type="Pfam" id="PF13508">
    <property type="entry name" value="Acetyltransf_7"/>
    <property type="match status" value="1"/>
</dbReference>
<accession>A0A2W7R1C1</accession>
<comment type="caution">
    <text evidence="2">The sequence shown here is derived from an EMBL/GenBank/DDBJ whole genome shotgun (WGS) entry which is preliminary data.</text>
</comment>
<dbReference type="Gene3D" id="3.40.630.30">
    <property type="match status" value="1"/>
</dbReference>
<dbReference type="InterPro" id="IPR053144">
    <property type="entry name" value="Acetyltransferase_Butenolide"/>
</dbReference>
<dbReference type="Proteomes" id="UP000249364">
    <property type="component" value="Unassembled WGS sequence"/>
</dbReference>
<organism evidence="2 3">
    <name type="scientific">Roseinatronobacter thiooxidans</name>
    <dbReference type="NCBI Taxonomy" id="121821"/>
    <lineage>
        <taxon>Bacteria</taxon>
        <taxon>Pseudomonadati</taxon>
        <taxon>Pseudomonadota</taxon>
        <taxon>Alphaproteobacteria</taxon>
        <taxon>Rhodobacterales</taxon>
        <taxon>Paracoccaceae</taxon>
        <taxon>Roseinatronobacter</taxon>
    </lineage>
</organism>
<dbReference type="InterPro" id="IPR016181">
    <property type="entry name" value="Acyl_CoA_acyltransferase"/>
</dbReference>
<feature type="domain" description="N-acetyltransferase" evidence="1">
    <location>
        <begin position="1"/>
        <end position="132"/>
    </location>
</feature>
<evidence type="ECO:0000313" key="3">
    <source>
        <dbReference type="Proteomes" id="UP000249364"/>
    </source>
</evidence>
<reference evidence="2 3" key="1">
    <citation type="submission" date="2018-06" db="EMBL/GenBank/DDBJ databases">
        <title>Genomic Encyclopedia of Archaeal and Bacterial Type Strains, Phase II (KMG-II): from individual species to whole genera.</title>
        <authorList>
            <person name="Goeker M."/>
        </authorList>
    </citation>
    <scope>NUCLEOTIDE SEQUENCE [LARGE SCALE GENOMIC DNA]</scope>
    <source>
        <strain evidence="2 3">DSM 13087</strain>
    </source>
</reference>
<dbReference type="STRING" id="121821.GCA_001870675_02128"/>
<dbReference type="CDD" id="cd04301">
    <property type="entry name" value="NAT_SF"/>
    <property type="match status" value="1"/>
</dbReference>
<dbReference type="SUPFAM" id="SSF55729">
    <property type="entry name" value="Acyl-CoA N-acyltransferases (Nat)"/>
    <property type="match status" value="1"/>
</dbReference>
<dbReference type="OrthoDB" id="9775804at2"/>
<dbReference type="PROSITE" id="PS51186">
    <property type="entry name" value="GNAT"/>
    <property type="match status" value="1"/>
</dbReference>
<keyword evidence="3" id="KW-1185">Reference proteome</keyword>
<dbReference type="EMBL" id="QKZQ01000001">
    <property type="protein sequence ID" value="PZX47909.1"/>
    <property type="molecule type" value="Genomic_DNA"/>
</dbReference>
<protein>
    <submittedName>
        <fullName evidence="2">Acetyltransferase (GNAT) family protein</fullName>
    </submittedName>
</protein>
<sequence length="132" mass="14414">MIDYAQEPELEAAEFAQLLCASGLSERRPKDLARLAAMLRGAQLVITARDAGRLVGAARAITDWAYCLYCSDLCVDADYHGRAIGKTLLAHTAAAAPQVKTCLLLSAPDAVRFYEQAGFQRHPHAFIFAHRP</sequence>
<proteinExistence type="predicted"/>
<dbReference type="RefSeq" id="WP_071468843.1">
    <property type="nucleotide sequence ID" value="NZ_MEHT01000009.1"/>
</dbReference>
<name>A0A2W7R1C1_9RHOB</name>
<dbReference type="GO" id="GO:0016747">
    <property type="term" value="F:acyltransferase activity, transferring groups other than amino-acyl groups"/>
    <property type="evidence" value="ECO:0007669"/>
    <property type="project" value="InterPro"/>
</dbReference>